<dbReference type="STRING" id="5364.A0A5C3N2W8"/>
<reference evidence="1 2" key="1">
    <citation type="journal article" date="2019" name="Nat. Ecol. Evol.">
        <title>Megaphylogeny resolves global patterns of mushroom evolution.</title>
        <authorList>
            <person name="Varga T."/>
            <person name="Krizsan K."/>
            <person name="Foldi C."/>
            <person name="Dima B."/>
            <person name="Sanchez-Garcia M."/>
            <person name="Sanchez-Ramirez S."/>
            <person name="Szollosi G.J."/>
            <person name="Szarkandi J.G."/>
            <person name="Papp V."/>
            <person name="Albert L."/>
            <person name="Andreopoulos W."/>
            <person name="Angelini C."/>
            <person name="Antonin V."/>
            <person name="Barry K.W."/>
            <person name="Bougher N.L."/>
            <person name="Buchanan P."/>
            <person name="Buyck B."/>
            <person name="Bense V."/>
            <person name="Catcheside P."/>
            <person name="Chovatia M."/>
            <person name="Cooper J."/>
            <person name="Damon W."/>
            <person name="Desjardin D."/>
            <person name="Finy P."/>
            <person name="Geml J."/>
            <person name="Haridas S."/>
            <person name="Hughes K."/>
            <person name="Justo A."/>
            <person name="Karasinski D."/>
            <person name="Kautmanova I."/>
            <person name="Kiss B."/>
            <person name="Kocsube S."/>
            <person name="Kotiranta H."/>
            <person name="LaButti K.M."/>
            <person name="Lechner B.E."/>
            <person name="Liimatainen K."/>
            <person name="Lipzen A."/>
            <person name="Lukacs Z."/>
            <person name="Mihaltcheva S."/>
            <person name="Morgado L.N."/>
            <person name="Niskanen T."/>
            <person name="Noordeloos M.E."/>
            <person name="Ohm R.A."/>
            <person name="Ortiz-Santana B."/>
            <person name="Ovrebo C."/>
            <person name="Racz N."/>
            <person name="Riley R."/>
            <person name="Savchenko A."/>
            <person name="Shiryaev A."/>
            <person name="Soop K."/>
            <person name="Spirin V."/>
            <person name="Szebenyi C."/>
            <person name="Tomsovsky M."/>
            <person name="Tulloss R.E."/>
            <person name="Uehling J."/>
            <person name="Grigoriev I.V."/>
            <person name="Vagvolgyi C."/>
            <person name="Papp T."/>
            <person name="Martin F.M."/>
            <person name="Miettinen O."/>
            <person name="Hibbett D.S."/>
            <person name="Nagy L.G."/>
        </authorList>
    </citation>
    <scope>NUCLEOTIDE SEQUENCE [LARGE SCALE GENOMIC DNA]</scope>
    <source>
        <strain evidence="1 2">OMC1185</strain>
    </source>
</reference>
<evidence type="ECO:0000313" key="1">
    <source>
        <dbReference type="EMBL" id="TFK51627.1"/>
    </source>
</evidence>
<dbReference type="Proteomes" id="UP000305948">
    <property type="component" value="Unassembled WGS sequence"/>
</dbReference>
<name>A0A5C3N2W8_9AGAM</name>
<dbReference type="EMBL" id="ML213510">
    <property type="protein sequence ID" value="TFK51627.1"/>
    <property type="molecule type" value="Genomic_DNA"/>
</dbReference>
<dbReference type="AlphaFoldDB" id="A0A5C3N2W8"/>
<accession>A0A5C3N2W8</accession>
<gene>
    <name evidence="1" type="ORF">OE88DRAFT_1734680</name>
</gene>
<dbReference type="OrthoDB" id="3052721at2759"/>
<sequence>MNSNHAEDWKELSKLIREWVHLSWQTILGEREIELRPPDEIAALLVESLSGHIAAVGGSWLALSDIERAEHHQQIVNEIKVSLGAAAYAALSEVEKFKINRFIWLGCCMHKELNSVKGGNAAMIAWWVQNGVPGPVLLLNKFNAANLPHILSPSSSLTPAEKLAFNSSTCGGVKITTLLGSEFKHKDDKKGQQATYSYWMEEQLGHPHSFPDTSNTRFQSHGGVATVLIIHQTLHIKFMEFVRDGKQDDSGFMNLEENIYRGLQDPPTLTELAILAIYG</sequence>
<evidence type="ECO:0000313" key="2">
    <source>
        <dbReference type="Proteomes" id="UP000305948"/>
    </source>
</evidence>
<organism evidence="1 2">
    <name type="scientific">Heliocybe sulcata</name>
    <dbReference type="NCBI Taxonomy" id="5364"/>
    <lineage>
        <taxon>Eukaryota</taxon>
        <taxon>Fungi</taxon>
        <taxon>Dikarya</taxon>
        <taxon>Basidiomycota</taxon>
        <taxon>Agaricomycotina</taxon>
        <taxon>Agaricomycetes</taxon>
        <taxon>Gloeophyllales</taxon>
        <taxon>Gloeophyllaceae</taxon>
        <taxon>Heliocybe</taxon>
    </lineage>
</organism>
<proteinExistence type="predicted"/>
<protein>
    <submittedName>
        <fullName evidence="1">Uncharacterized protein</fullName>
    </submittedName>
</protein>
<keyword evidence="2" id="KW-1185">Reference proteome</keyword>